<organism evidence="1">
    <name type="scientific">viral metagenome</name>
    <dbReference type="NCBI Taxonomy" id="1070528"/>
    <lineage>
        <taxon>unclassified sequences</taxon>
        <taxon>metagenomes</taxon>
        <taxon>organismal metagenomes</taxon>
    </lineage>
</organism>
<evidence type="ECO:0000313" key="1">
    <source>
        <dbReference type="EMBL" id="QHT37369.1"/>
    </source>
</evidence>
<proteinExistence type="predicted"/>
<accession>A0A6C0F9Y0</accession>
<dbReference type="EMBL" id="MN738794">
    <property type="protein sequence ID" value="QHT37369.1"/>
    <property type="molecule type" value="Genomic_DNA"/>
</dbReference>
<sequence length="212" mass="25263">MNIEHIESGETGDVYLLHNKIIEKITTYSSGVYEINEFKKLQGLYGIPKFLYKIEYKNCNFKGKYNKGVLDRQTNKLINKGKGIGICMEYVGKYTLDDHSMLMKIDLEKILFNACFIAYEMWTIKKLNHGDLHRRNVIFDECKSFQKTYIIGKTKFTIRNQRYKVYLVDFEHCSSNHEMYDIANLCLYFPKYKTNQMKIEDFFKKKFSQFIC</sequence>
<dbReference type="SUPFAM" id="SSF56112">
    <property type="entry name" value="Protein kinase-like (PK-like)"/>
    <property type="match status" value="1"/>
</dbReference>
<dbReference type="AlphaFoldDB" id="A0A6C0F9Y0"/>
<dbReference type="Gene3D" id="3.90.1200.10">
    <property type="match status" value="1"/>
</dbReference>
<dbReference type="InterPro" id="IPR011009">
    <property type="entry name" value="Kinase-like_dom_sf"/>
</dbReference>
<protein>
    <recommendedName>
        <fullName evidence="2">Protein kinase domain-containing protein</fullName>
    </recommendedName>
</protein>
<evidence type="ECO:0008006" key="2">
    <source>
        <dbReference type="Google" id="ProtNLM"/>
    </source>
</evidence>
<reference evidence="1" key="1">
    <citation type="journal article" date="2020" name="Nature">
        <title>Giant virus diversity and host interactions through global metagenomics.</title>
        <authorList>
            <person name="Schulz F."/>
            <person name="Roux S."/>
            <person name="Paez-Espino D."/>
            <person name="Jungbluth S."/>
            <person name="Walsh D.A."/>
            <person name="Denef V.J."/>
            <person name="McMahon K.D."/>
            <person name="Konstantinidis K.T."/>
            <person name="Eloe-Fadrosh E.A."/>
            <person name="Kyrpides N.C."/>
            <person name="Woyke T."/>
        </authorList>
    </citation>
    <scope>NUCLEOTIDE SEQUENCE</scope>
    <source>
        <strain evidence="1">GVMAG-S-ERX555967-131</strain>
    </source>
</reference>
<name>A0A6C0F9Y0_9ZZZZ</name>